<feature type="region of interest" description="Disordered" evidence="1">
    <location>
        <begin position="290"/>
        <end position="345"/>
    </location>
</feature>
<evidence type="ECO:0000313" key="3">
    <source>
        <dbReference type="Proteomes" id="UP000672032"/>
    </source>
</evidence>
<feature type="compositionally biased region" description="Basic and acidic residues" evidence="1">
    <location>
        <begin position="768"/>
        <end position="777"/>
    </location>
</feature>
<protein>
    <submittedName>
        <fullName evidence="2">Uncharacterized protein</fullName>
    </submittedName>
</protein>
<keyword evidence="3" id="KW-1185">Reference proteome</keyword>
<evidence type="ECO:0000313" key="2">
    <source>
        <dbReference type="EMBL" id="QSZ37527.1"/>
    </source>
</evidence>
<organism evidence="2 3">
    <name type="scientific">Monilinia vaccinii-corymbosi</name>
    <dbReference type="NCBI Taxonomy" id="61207"/>
    <lineage>
        <taxon>Eukaryota</taxon>
        <taxon>Fungi</taxon>
        <taxon>Dikarya</taxon>
        <taxon>Ascomycota</taxon>
        <taxon>Pezizomycotina</taxon>
        <taxon>Leotiomycetes</taxon>
        <taxon>Helotiales</taxon>
        <taxon>Sclerotiniaceae</taxon>
        <taxon>Monilinia</taxon>
    </lineage>
</organism>
<dbReference type="OrthoDB" id="3560327at2759"/>
<feature type="region of interest" description="Disordered" evidence="1">
    <location>
        <begin position="658"/>
        <end position="993"/>
    </location>
</feature>
<proteinExistence type="predicted"/>
<feature type="region of interest" description="Disordered" evidence="1">
    <location>
        <begin position="145"/>
        <end position="166"/>
    </location>
</feature>
<gene>
    <name evidence="2" type="ORF">DSL72_008625</name>
</gene>
<dbReference type="Proteomes" id="UP000672032">
    <property type="component" value="Chromosome 9"/>
</dbReference>
<feature type="compositionally biased region" description="Low complexity" evidence="1">
    <location>
        <begin position="835"/>
        <end position="860"/>
    </location>
</feature>
<accession>A0A8A3PPT1</accession>
<feature type="region of interest" description="Disordered" evidence="1">
    <location>
        <begin position="624"/>
        <end position="643"/>
    </location>
</feature>
<feature type="compositionally biased region" description="Basic and acidic residues" evidence="1">
    <location>
        <begin position="323"/>
        <end position="332"/>
    </location>
</feature>
<sequence length="1047" mass="113505">MKIPAGLLGFDGDAVKGEICLKGGNGARLLEEGMKREGNRFTCYALTSEGDAITACLAISSGVVEFVDVIVDGILRASHSNDKSTKHFSKNFDTFIGQVKEGNKYVNKSYQLQVTKRNTDKARNVKTDKASAVSSIEIQIFRQDPNAHKSHSKDLDSDSDPSSLSCERTLNLGNPQRAPTFEDYAEWWNLNPCVDEDAVLTPHPPFEVTGVNHKKLGNNTLKPRILKKWPGNFKLWASFKFLLFSTQDFHKLGFLDTPEYNGTPWSGARSTLKKPVVKDIPQTSKTISAMDANANADDGEDDDEDVVEKRLTESETGIDEPAETIKGKEVRKNTAKSGPSEGTEVSSVLTNLMESARKLNPVIQDSCPSDIRDESPDAEIVATASKPVHLSDDPQVATSGDDEAGESAELLSVPNTKVEKVELTSDDVERDSRNHNNRKKHKSTSMPGIVGAPAHTAWKDPTRSEWNQHKILGSDSENLSTITSNQLHIEQDPTLLNKTQLLSSDNSGNFRQSSVPCAIGETLEKGMAARSRSFDVEVSGSSWEPMTPPASSKKQGGKYFENFGDEKRVLSEELKGANRIKSAARTVVTKDNYSDTSGREASPTINYRQRLADMKAERIKQRSLGLSFESQAPNTKEPVPSSDVDLMETNFDEFINTSSQLENTEMADTIESEPEQKVRSPLAEVDLRSSTPKQGQDPVDLISPSPSQDLATSEQGVAGSQTPTEPMSQSTLEQMAKIQENNRAKRYPSSATSPTNTDKSTGSNRIKIQLDIERTDSDNNGMPLEAMKSNNKHNDVPVDIGNQQDGRQDSPSKTDDESTLSVAPVKPAKQTNTRASAVPKSSPASKTSSTPKTQSTPFSKAPTSQKIPAAKVNGSSTASTQQAKSKKAAAKVDIPLLVPDAPEQSQAKRKKPAPKTSKASKAAAPPIAEEPALKTKGTGRAKAGAGDKRKADQISSAGSSSGSNKTNASPALKQTSIAERETAAAEARMQAAAEKKKALEEKLLAVRDMKIQLEKANEINRQAQALEEENAALEASFLRSLLMINQC</sequence>
<name>A0A8A3PPT1_9HELO</name>
<feature type="compositionally biased region" description="Basic and acidic residues" evidence="1">
    <location>
        <begin position="806"/>
        <end position="816"/>
    </location>
</feature>
<feature type="compositionally biased region" description="Low complexity" evidence="1">
    <location>
        <begin position="914"/>
        <end position="944"/>
    </location>
</feature>
<evidence type="ECO:0000256" key="1">
    <source>
        <dbReference type="SAM" id="MobiDB-lite"/>
    </source>
</evidence>
<feature type="compositionally biased region" description="Acidic residues" evidence="1">
    <location>
        <begin position="297"/>
        <end position="306"/>
    </location>
</feature>
<feature type="region of interest" description="Disordered" evidence="1">
    <location>
        <begin position="383"/>
        <end position="453"/>
    </location>
</feature>
<dbReference type="EMBL" id="CP063413">
    <property type="protein sequence ID" value="QSZ37527.1"/>
    <property type="molecule type" value="Genomic_DNA"/>
</dbReference>
<dbReference type="AlphaFoldDB" id="A0A8A3PPT1"/>
<feature type="compositionally biased region" description="Polar residues" evidence="1">
    <location>
        <begin position="704"/>
        <end position="733"/>
    </location>
</feature>
<reference evidence="2" key="1">
    <citation type="submission" date="2020-10" db="EMBL/GenBank/DDBJ databases">
        <title>Genome Sequence of Monilinia vaccinii-corymbosi Sheds Light on Mummy Berry Disease Infection of Blueberry and Mating Type.</title>
        <authorList>
            <person name="Yow A.G."/>
            <person name="Zhang Y."/>
            <person name="Bansal K."/>
            <person name="Eacker S.M."/>
            <person name="Sullivan S."/>
            <person name="Liachko I."/>
            <person name="Cubeta M.A."/>
            <person name="Rollins J.A."/>
            <person name="Ashrafi H."/>
        </authorList>
    </citation>
    <scope>NUCLEOTIDE SEQUENCE</scope>
    <source>
        <strain evidence="2">RL-1</strain>
    </source>
</reference>
<feature type="compositionally biased region" description="Polar residues" evidence="1">
    <location>
        <begin position="749"/>
        <end position="766"/>
    </location>
</feature>
<feature type="compositionally biased region" description="Low complexity" evidence="1">
    <location>
        <begin position="955"/>
        <end position="969"/>
    </location>
</feature>